<evidence type="ECO:0000256" key="7">
    <source>
        <dbReference type="ARBA" id="ARBA00022840"/>
    </source>
</evidence>
<dbReference type="RefSeq" id="WP_344498902.1">
    <property type="nucleotide sequence ID" value="NZ_BAAAQD010000001.1"/>
</dbReference>
<evidence type="ECO:0000313" key="10">
    <source>
        <dbReference type="EMBL" id="GAA1499970.1"/>
    </source>
</evidence>
<dbReference type="EC" id="2.7.13.3" evidence="2"/>
<dbReference type="GO" id="GO:0016301">
    <property type="term" value="F:kinase activity"/>
    <property type="evidence" value="ECO:0007669"/>
    <property type="project" value="UniProtKB-KW"/>
</dbReference>
<dbReference type="Proteomes" id="UP001501470">
    <property type="component" value="Unassembled WGS sequence"/>
</dbReference>
<dbReference type="InterPro" id="IPR011712">
    <property type="entry name" value="Sig_transdc_His_kin_sub3_dim/P"/>
</dbReference>
<dbReference type="Pfam" id="PF23539">
    <property type="entry name" value="DUF7134"/>
    <property type="match status" value="1"/>
</dbReference>
<evidence type="ECO:0000313" key="11">
    <source>
        <dbReference type="Proteomes" id="UP001501470"/>
    </source>
</evidence>
<keyword evidence="7" id="KW-0067">ATP-binding</keyword>
<dbReference type="InterPro" id="IPR003594">
    <property type="entry name" value="HATPase_dom"/>
</dbReference>
<name>A0ABN1ZJ84_9ACTN</name>
<keyword evidence="6 10" id="KW-0418">Kinase</keyword>
<keyword evidence="8" id="KW-0902">Two-component regulatory system</keyword>
<keyword evidence="3" id="KW-0597">Phosphoprotein</keyword>
<feature type="domain" description="Histidine kinase" evidence="9">
    <location>
        <begin position="347"/>
        <end position="433"/>
    </location>
</feature>
<evidence type="ECO:0000256" key="6">
    <source>
        <dbReference type="ARBA" id="ARBA00022777"/>
    </source>
</evidence>
<comment type="catalytic activity">
    <reaction evidence="1">
        <text>ATP + protein L-histidine = ADP + protein N-phospho-L-histidine.</text>
        <dbReference type="EC" id="2.7.13.3"/>
    </reaction>
</comment>
<dbReference type="SUPFAM" id="SSF55874">
    <property type="entry name" value="ATPase domain of HSP90 chaperone/DNA topoisomerase II/histidine kinase"/>
    <property type="match status" value="1"/>
</dbReference>
<proteinExistence type="predicted"/>
<evidence type="ECO:0000256" key="8">
    <source>
        <dbReference type="ARBA" id="ARBA00023012"/>
    </source>
</evidence>
<keyword evidence="5" id="KW-0547">Nucleotide-binding</keyword>
<dbReference type="PANTHER" id="PTHR24421">
    <property type="entry name" value="NITRATE/NITRITE SENSOR PROTEIN NARX-RELATED"/>
    <property type="match status" value="1"/>
</dbReference>
<dbReference type="CDD" id="cd16917">
    <property type="entry name" value="HATPase_UhpB-NarQ-NarX-like"/>
    <property type="match status" value="1"/>
</dbReference>
<reference evidence="10 11" key="1">
    <citation type="journal article" date="2019" name="Int. J. Syst. Evol. Microbiol.">
        <title>The Global Catalogue of Microorganisms (GCM) 10K type strain sequencing project: providing services to taxonomists for standard genome sequencing and annotation.</title>
        <authorList>
            <consortium name="The Broad Institute Genomics Platform"/>
            <consortium name="The Broad Institute Genome Sequencing Center for Infectious Disease"/>
            <person name="Wu L."/>
            <person name="Ma J."/>
        </authorList>
    </citation>
    <scope>NUCLEOTIDE SEQUENCE [LARGE SCALE GENOMIC DNA]</scope>
    <source>
        <strain evidence="10 11">JCM 15933</strain>
    </source>
</reference>
<comment type="caution">
    <text evidence="10">The sequence shown here is derived from an EMBL/GenBank/DDBJ whole genome shotgun (WGS) entry which is preliminary data.</text>
</comment>
<dbReference type="Gene3D" id="1.20.5.1930">
    <property type="match status" value="1"/>
</dbReference>
<keyword evidence="11" id="KW-1185">Reference proteome</keyword>
<gene>
    <name evidence="10" type="ORF">GCM10009827_004380</name>
</gene>
<dbReference type="InterPro" id="IPR050482">
    <property type="entry name" value="Sensor_HK_TwoCompSys"/>
</dbReference>
<keyword evidence="4" id="KW-0808">Transferase</keyword>
<protein>
    <recommendedName>
        <fullName evidence="2">histidine kinase</fullName>
        <ecNumber evidence="2">2.7.13.3</ecNumber>
    </recommendedName>
</protein>
<evidence type="ECO:0000256" key="4">
    <source>
        <dbReference type="ARBA" id="ARBA00022679"/>
    </source>
</evidence>
<dbReference type="Pfam" id="PF02518">
    <property type="entry name" value="HATPase_c"/>
    <property type="match status" value="1"/>
</dbReference>
<accession>A0ABN1ZJ84</accession>
<dbReference type="Pfam" id="PF07730">
    <property type="entry name" value="HisKA_3"/>
    <property type="match status" value="1"/>
</dbReference>
<evidence type="ECO:0000256" key="1">
    <source>
        <dbReference type="ARBA" id="ARBA00000085"/>
    </source>
</evidence>
<dbReference type="PANTHER" id="PTHR24421:SF10">
    <property type="entry name" value="NITRATE_NITRITE SENSOR PROTEIN NARQ"/>
    <property type="match status" value="1"/>
</dbReference>
<dbReference type="InterPro" id="IPR036890">
    <property type="entry name" value="HATPase_C_sf"/>
</dbReference>
<organism evidence="10 11">
    <name type="scientific">Dactylosporangium maewongense</name>
    <dbReference type="NCBI Taxonomy" id="634393"/>
    <lineage>
        <taxon>Bacteria</taxon>
        <taxon>Bacillati</taxon>
        <taxon>Actinomycetota</taxon>
        <taxon>Actinomycetes</taxon>
        <taxon>Micromonosporales</taxon>
        <taxon>Micromonosporaceae</taxon>
        <taxon>Dactylosporangium</taxon>
    </lineage>
</organism>
<dbReference type="InterPro" id="IPR005467">
    <property type="entry name" value="His_kinase_dom"/>
</dbReference>
<dbReference type="EMBL" id="BAAAQD010000001">
    <property type="protein sequence ID" value="GAA1499970.1"/>
    <property type="molecule type" value="Genomic_DNA"/>
</dbReference>
<evidence type="ECO:0000256" key="2">
    <source>
        <dbReference type="ARBA" id="ARBA00012438"/>
    </source>
</evidence>
<dbReference type="Gene3D" id="3.30.565.10">
    <property type="entry name" value="Histidine kinase-like ATPase, C-terminal domain"/>
    <property type="match status" value="1"/>
</dbReference>
<evidence type="ECO:0000256" key="5">
    <source>
        <dbReference type="ARBA" id="ARBA00022741"/>
    </source>
</evidence>
<evidence type="ECO:0000259" key="9">
    <source>
        <dbReference type="PROSITE" id="PS50109"/>
    </source>
</evidence>
<dbReference type="PROSITE" id="PS50109">
    <property type="entry name" value="HIS_KIN"/>
    <property type="match status" value="1"/>
</dbReference>
<sequence>MGIGFVRQQLRAIGAELWRVSGPMPKLSRWAWAADAVLALVLTLVTVSSTSQPGDAPAPDFVFDGDRHMRVPDLRLPPVPEPPDPDPGPHFVPDDPSTGQYVLAALLALPLVTRRRFPVASLWVIVVAALLLRAEPGFDPTPALVCFVIAAYSAALYSRHRALAIGSVIVATVALLASGRGDAETEAGPGLAVFLLLCAVSLTANAIHVWKQRALALQREQATATSLAVQHERARLAGELHDVVSHSVSMMVVQAGAARTVLDTEPDLAREALLAVESSGRAAMVELRHVMGLLTMDDDGPDLAPTPGLDQLDVLADRVRRTGVPVEVVQTGTRVPLPAGVELAAYRVVQEALTNAVKHAVGASVTVTVDHTTDTLHVDVTDTGGAADTSADPGSGRGLAGLRDRLTVHDGALSAGPTPTGGFRVHATIPIPAP</sequence>
<evidence type="ECO:0000256" key="3">
    <source>
        <dbReference type="ARBA" id="ARBA00022553"/>
    </source>
</evidence>
<dbReference type="SMART" id="SM00387">
    <property type="entry name" value="HATPase_c"/>
    <property type="match status" value="1"/>
</dbReference>
<dbReference type="InterPro" id="IPR055558">
    <property type="entry name" value="DUF7134"/>
</dbReference>